<proteinExistence type="predicted"/>
<dbReference type="AlphaFoldDB" id="A0A9D2M4H4"/>
<organism evidence="1 2">
    <name type="scientific">Candidatus Ruthenibacterium avium</name>
    <dbReference type="NCBI Taxonomy" id="2838751"/>
    <lineage>
        <taxon>Bacteria</taxon>
        <taxon>Bacillati</taxon>
        <taxon>Bacillota</taxon>
        <taxon>Clostridia</taxon>
        <taxon>Eubacteriales</taxon>
        <taxon>Oscillospiraceae</taxon>
        <taxon>Ruthenibacterium</taxon>
    </lineage>
</organism>
<accession>A0A9D2M4H4</accession>
<reference evidence="1" key="1">
    <citation type="journal article" date="2021" name="PeerJ">
        <title>Extensive microbial diversity within the chicken gut microbiome revealed by metagenomics and culture.</title>
        <authorList>
            <person name="Gilroy R."/>
            <person name="Ravi A."/>
            <person name="Getino M."/>
            <person name="Pursley I."/>
            <person name="Horton D.L."/>
            <person name="Alikhan N.F."/>
            <person name="Baker D."/>
            <person name="Gharbi K."/>
            <person name="Hall N."/>
            <person name="Watson M."/>
            <person name="Adriaenssens E.M."/>
            <person name="Foster-Nyarko E."/>
            <person name="Jarju S."/>
            <person name="Secka A."/>
            <person name="Antonio M."/>
            <person name="Oren A."/>
            <person name="Chaudhuri R.R."/>
            <person name="La Ragione R."/>
            <person name="Hildebrand F."/>
            <person name="Pallen M.J."/>
        </authorList>
    </citation>
    <scope>NUCLEOTIDE SEQUENCE</scope>
    <source>
        <strain evidence="1">ChiBcec8-14828</strain>
    </source>
</reference>
<dbReference type="EMBL" id="DWYA01000086">
    <property type="protein sequence ID" value="HJB40644.1"/>
    <property type="molecule type" value="Genomic_DNA"/>
</dbReference>
<dbReference type="Proteomes" id="UP000824209">
    <property type="component" value="Unassembled WGS sequence"/>
</dbReference>
<dbReference type="NCBIfam" id="NF041551">
    <property type="entry name" value="YlcI_YnfO_N"/>
    <property type="match status" value="1"/>
</dbReference>
<protein>
    <submittedName>
        <fullName evidence="1">Uncharacterized protein</fullName>
    </submittedName>
</protein>
<evidence type="ECO:0000313" key="1">
    <source>
        <dbReference type="EMBL" id="HJB40644.1"/>
    </source>
</evidence>
<gene>
    <name evidence="1" type="ORF">H9943_09645</name>
</gene>
<name>A0A9D2M4H4_9FIRM</name>
<sequence length="63" mass="6958">MAFKIPSIPPTTNKTVRFPNDLIERVEALICNKDCTFSAFVVAAVRAAVEEVESSENTLSEKE</sequence>
<evidence type="ECO:0000313" key="2">
    <source>
        <dbReference type="Proteomes" id="UP000824209"/>
    </source>
</evidence>
<reference evidence="1" key="2">
    <citation type="submission" date="2021-04" db="EMBL/GenBank/DDBJ databases">
        <authorList>
            <person name="Gilroy R."/>
        </authorList>
    </citation>
    <scope>NUCLEOTIDE SEQUENCE</scope>
    <source>
        <strain evidence="1">ChiBcec8-14828</strain>
    </source>
</reference>
<comment type="caution">
    <text evidence="1">The sequence shown here is derived from an EMBL/GenBank/DDBJ whole genome shotgun (WGS) entry which is preliminary data.</text>
</comment>